<evidence type="ECO:0000313" key="2">
    <source>
        <dbReference type="EMBL" id="MFD2094038.1"/>
    </source>
</evidence>
<keyword evidence="1" id="KW-1133">Transmembrane helix</keyword>
<reference evidence="3" key="1">
    <citation type="journal article" date="2019" name="Int. J. Syst. Evol. Microbiol.">
        <title>The Global Catalogue of Microorganisms (GCM) 10K type strain sequencing project: providing services to taxonomists for standard genome sequencing and annotation.</title>
        <authorList>
            <consortium name="The Broad Institute Genomics Platform"/>
            <consortium name="The Broad Institute Genome Sequencing Center for Infectious Disease"/>
            <person name="Wu L."/>
            <person name="Ma J."/>
        </authorList>
    </citation>
    <scope>NUCLEOTIDE SEQUENCE [LARGE SCALE GENOMIC DNA]</scope>
    <source>
        <strain evidence="3">JCM 3338</strain>
    </source>
</reference>
<feature type="transmembrane region" description="Helical" evidence="1">
    <location>
        <begin position="229"/>
        <end position="248"/>
    </location>
</feature>
<gene>
    <name evidence="2" type="ORF">ACFSHS_20930</name>
</gene>
<feature type="transmembrane region" description="Helical" evidence="1">
    <location>
        <begin position="153"/>
        <end position="174"/>
    </location>
</feature>
<feature type="transmembrane region" description="Helical" evidence="1">
    <location>
        <begin position="181"/>
        <end position="198"/>
    </location>
</feature>
<feature type="transmembrane region" description="Helical" evidence="1">
    <location>
        <begin position="109"/>
        <end position="133"/>
    </location>
</feature>
<organism evidence="2 3">
    <name type="scientific">Blastococcus deserti</name>
    <dbReference type="NCBI Taxonomy" id="2259033"/>
    <lineage>
        <taxon>Bacteria</taxon>
        <taxon>Bacillati</taxon>
        <taxon>Actinomycetota</taxon>
        <taxon>Actinomycetes</taxon>
        <taxon>Geodermatophilales</taxon>
        <taxon>Geodermatophilaceae</taxon>
        <taxon>Blastococcus</taxon>
    </lineage>
</organism>
<name>A0ABW4XGA2_9ACTN</name>
<feature type="transmembrane region" description="Helical" evidence="1">
    <location>
        <begin position="69"/>
        <end position="89"/>
    </location>
</feature>
<accession>A0ABW4XGA2</accession>
<sequence>MGAAAVTTTASTPGATVPSAPVAAVALRIAVGEARRIATGPLVLAGAGLYCAMVTVASGQGPGSGYDGLLTGPTFFIGVFTYFAAHLAASRPRRDGCQDEHTSMPAPAVARTAGLCLAAFGPALLSVALMGLISAWYAAGRLDLPVWPSAGELAAGPLTVVGGALLGVLVARWLPFPTAPVLVMVAVVATTLALNEGWSGRYALLSPYATFSVFVPDGSWGGHTAGSPAWHAVYLAALCGMAAAGAVLRDARRPAVPFVAGVASFLVAVVAGAAQLP</sequence>
<evidence type="ECO:0000256" key="1">
    <source>
        <dbReference type="SAM" id="Phobius"/>
    </source>
</evidence>
<evidence type="ECO:0000313" key="3">
    <source>
        <dbReference type="Proteomes" id="UP001597402"/>
    </source>
</evidence>
<protein>
    <submittedName>
        <fullName evidence="2">Uncharacterized protein</fullName>
    </submittedName>
</protein>
<keyword evidence="3" id="KW-1185">Reference proteome</keyword>
<comment type="caution">
    <text evidence="2">The sequence shown here is derived from an EMBL/GenBank/DDBJ whole genome shotgun (WGS) entry which is preliminary data.</text>
</comment>
<feature type="transmembrane region" description="Helical" evidence="1">
    <location>
        <begin position="255"/>
        <end position="276"/>
    </location>
</feature>
<dbReference type="RefSeq" id="WP_376880410.1">
    <property type="nucleotide sequence ID" value="NZ_JBHUHP010000030.1"/>
</dbReference>
<keyword evidence="1" id="KW-0812">Transmembrane</keyword>
<dbReference type="Proteomes" id="UP001597402">
    <property type="component" value="Unassembled WGS sequence"/>
</dbReference>
<proteinExistence type="predicted"/>
<feature type="transmembrane region" description="Helical" evidence="1">
    <location>
        <begin position="37"/>
        <end position="57"/>
    </location>
</feature>
<dbReference type="EMBL" id="JBHUHP010000030">
    <property type="protein sequence ID" value="MFD2094038.1"/>
    <property type="molecule type" value="Genomic_DNA"/>
</dbReference>
<keyword evidence="1" id="KW-0472">Membrane</keyword>